<proteinExistence type="predicted"/>
<evidence type="ECO:0000313" key="1">
    <source>
        <dbReference type="EMBL" id="CAH8355653.1"/>
    </source>
</evidence>
<dbReference type="Proteomes" id="UP001642260">
    <property type="component" value="Unassembled WGS sequence"/>
</dbReference>
<organism evidence="1 2">
    <name type="scientific">Eruca vesicaria subsp. sativa</name>
    <name type="common">Garden rocket</name>
    <name type="synonym">Eruca sativa</name>
    <dbReference type="NCBI Taxonomy" id="29727"/>
    <lineage>
        <taxon>Eukaryota</taxon>
        <taxon>Viridiplantae</taxon>
        <taxon>Streptophyta</taxon>
        <taxon>Embryophyta</taxon>
        <taxon>Tracheophyta</taxon>
        <taxon>Spermatophyta</taxon>
        <taxon>Magnoliopsida</taxon>
        <taxon>eudicotyledons</taxon>
        <taxon>Gunneridae</taxon>
        <taxon>Pentapetalae</taxon>
        <taxon>rosids</taxon>
        <taxon>malvids</taxon>
        <taxon>Brassicales</taxon>
        <taxon>Brassicaceae</taxon>
        <taxon>Brassiceae</taxon>
        <taxon>Eruca</taxon>
    </lineage>
</organism>
<accession>A0ABC8KB11</accession>
<evidence type="ECO:0008006" key="3">
    <source>
        <dbReference type="Google" id="ProtNLM"/>
    </source>
</evidence>
<sequence length="571" mass="63206">MDFHGMKRKKLQVLCKKHGIPANLKNVEMANRLASLFHDDQTTPAKFKTMSDILSTCSAIESQQDGASADDESLVREKIDETLVNTETITSEEEEMEISKVGCMSVDHCVSNTESDLGMPKYNTHGSSSGEEQAEIHKVGRLSAEEQEESHDVVFTTPEQVLLLGDSVVDEVTDGEQRSEPVSHLYVRAGTDGEENNNMTVELLHCESGTITSPNRHALLGSFVPENSGGSKVMDLLEEESVLTGLEERNEFLGEGEIKKHTPKESELEEAAKSEELQVDCNNIIGANKNAKCHDMSDVVTASEPHTACKQDREEVGFKDESAFFTRLETSLLLGESTEDRTGNDKSGLRPHDSSVKVIFKDDSMVRGSHVPALDLGENTTMDTERKSSFSSHVLAEACSLAPEETSPFTYIHDQINDEFEELAITDELIETKVTTQRDDKDILMVDSGVSSVSEKGDGHLALYSLHINCGGDELTINRTKYEADNSDNIYFQSGTGWVSSNTGSFLNDERHLKVPTILKNSPELKIQDPSAYFMSLGHFPHLQCIFFLEMEAIRLIFIFAEIMFGDNGNQ</sequence>
<comment type="caution">
    <text evidence="1">The sequence shown here is derived from an EMBL/GenBank/DDBJ whole genome shotgun (WGS) entry which is preliminary data.</text>
</comment>
<reference evidence="1 2" key="1">
    <citation type="submission" date="2022-03" db="EMBL/GenBank/DDBJ databases">
        <authorList>
            <person name="Macdonald S."/>
            <person name="Ahmed S."/>
            <person name="Newling K."/>
        </authorList>
    </citation>
    <scope>NUCLEOTIDE SEQUENCE [LARGE SCALE GENOMIC DNA]</scope>
</reference>
<protein>
    <recommendedName>
        <fullName evidence="3">SAP domain-containing protein</fullName>
    </recommendedName>
</protein>
<dbReference type="AlphaFoldDB" id="A0ABC8KB11"/>
<gene>
    <name evidence="1" type="ORF">ERUC_LOCUS21408</name>
</gene>
<dbReference type="PANTHER" id="PTHR33621">
    <property type="entry name" value="ASPARTIC/GLUTAMIC ACID-RICH PROTEIN"/>
    <property type="match status" value="1"/>
</dbReference>
<dbReference type="EMBL" id="CAKOAT010210488">
    <property type="protein sequence ID" value="CAH8355653.1"/>
    <property type="molecule type" value="Genomic_DNA"/>
</dbReference>
<name>A0ABC8KB11_ERUVS</name>
<evidence type="ECO:0000313" key="2">
    <source>
        <dbReference type="Proteomes" id="UP001642260"/>
    </source>
</evidence>
<keyword evidence="2" id="KW-1185">Reference proteome</keyword>
<dbReference type="PANTHER" id="PTHR33621:SF2">
    <property type="entry name" value="RIBOSOMAL L1 DOMAIN-CONTAINING PROTEIN"/>
    <property type="match status" value="1"/>
</dbReference>